<dbReference type="Proteomes" id="UP000824156">
    <property type="component" value="Unassembled WGS sequence"/>
</dbReference>
<feature type="transmembrane region" description="Helical" evidence="1">
    <location>
        <begin position="56"/>
        <end position="73"/>
    </location>
</feature>
<comment type="caution">
    <text evidence="2">The sequence shown here is derived from an EMBL/GenBank/DDBJ whole genome shotgun (WGS) entry which is preliminary data.</text>
</comment>
<sequence length="103" mass="11517">MKNKKIGIGSLSLLLVIIAFVWAFNIFGVCVGDHILATLNIPTWSNMANATGTHYTIFYSFIFLIPALILSIKYKDNLFTKVGKWLSITFIGILLLGFIFMVV</sequence>
<organism evidence="2 3">
    <name type="scientific">Candidatus Sphingobacterium stercoripullorum</name>
    <dbReference type="NCBI Taxonomy" id="2838759"/>
    <lineage>
        <taxon>Bacteria</taxon>
        <taxon>Pseudomonadati</taxon>
        <taxon>Bacteroidota</taxon>
        <taxon>Sphingobacteriia</taxon>
        <taxon>Sphingobacteriales</taxon>
        <taxon>Sphingobacteriaceae</taxon>
        <taxon>Sphingobacterium</taxon>
    </lineage>
</organism>
<name>A0A9D1W7A7_9SPHI</name>
<evidence type="ECO:0000313" key="3">
    <source>
        <dbReference type="Proteomes" id="UP000824156"/>
    </source>
</evidence>
<dbReference type="EMBL" id="DXEZ01000040">
    <property type="protein sequence ID" value="HIX53674.1"/>
    <property type="molecule type" value="Genomic_DNA"/>
</dbReference>
<proteinExistence type="predicted"/>
<feature type="transmembrane region" description="Helical" evidence="1">
    <location>
        <begin position="85"/>
        <end position="102"/>
    </location>
</feature>
<keyword evidence="1" id="KW-0812">Transmembrane</keyword>
<keyword evidence="1" id="KW-1133">Transmembrane helix</keyword>
<reference evidence="2" key="1">
    <citation type="journal article" date="2021" name="PeerJ">
        <title>Extensive microbial diversity within the chicken gut microbiome revealed by metagenomics and culture.</title>
        <authorList>
            <person name="Gilroy R."/>
            <person name="Ravi A."/>
            <person name="Getino M."/>
            <person name="Pursley I."/>
            <person name="Horton D.L."/>
            <person name="Alikhan N.F."/>
            <person name="Baker D."/>
            <person name="Gharbi K."/>
            <person name="Hall N."/>
            <person name="Watson M."/>
            <person name="Adriaenssens E.M."/>
            <person name="Foster-Nyarko E."/>
            <person name="Jarju S."/>
            <person name="Secka A."/>
            <person name="Antonio M."/>
            <person name="Oren A."/>
            <person name="Chaudhuri R.R."/>
            <person name="La Ragione R."/>
            <person name="Hildebrand F."/>
            <person name="Pallen M.J."/>
        </authorList>
    </citation>
    <scope>NUCLEOTIDE SEQUENCE</scope>
    <source>
        <strain evidence="2">1719</strain>
    </source>
</reference>
<gene>
    <name evidence="2" type="ORF">H9853_01505</name>
</gene>
<evidence type="ECO:0000313" key="2">
    <source>
        <dbReference type="EMBL" id="HIX53674.1"/>
    </source>
</evidence>
<evidence type="ECO:0000256" key="1">
    <source>
        <dbReference type="SAM" id="Phobius"/>
    </source>
</evidence>
<protein>
    <submittedName>
        <fullName evidence="2">Uncharacterized protein</fullName>
    </submittedName>
</protein>
<accession>A0A9D1W7A7</accession>
<dbReference type="AlphaFoldDB" id="A0A9D1W7A7"/>
<reference evidence="2" key="2">
    <citation type="submission" date="2021-04" db="EMBL/GenBank/DDBJ databases">
        <authorList>
            <person name="Gilroy R."/>
        </authorList>
    </citation>
    <scope>NUCLEOTIDE SEQUENCE</scope>
    <source>
        <strain evidence="2">1719</strain>
    </source>
</reference>
<feature type="transmembrane region" description="Helical" evidence="1">
    <location>
        <begin position="12"/>
        <end position="36"/>
    </location>
</feature>
<keyword evidence="1" id="KW-0472">Membrane</keyword>